<dbReference type="SUPFAM" id="SSF52047">
    <property type="entry name" value="RNI-like"/>
    <property type="match status" value="1"/>
</dbReference>
<evidence type="ECO:0008006" key="3">
    <source>
        <dbReference type="Google" id="ProtNLM"/>
    </source>
</evidence>
<dbReference type="EMBL" id="KL198033">
    <property type="protein sequence ID" value="KDQ15209.1"/>
    <property type="molecule type" value="Genomic_DNA"/>
</dbReference>
<dbReference type="InParanoid" id="A0A067MI34"/>
<dbReference type="InterPro" id="IPR032675">
    <property type="entry name" value="LRR_dom_sf"/>
</dbReference>
<organism evidence="1 2">
    <name type="scientific">Botryobasidium botryosum (strain FD-172 SS1)</name>
    <dbReference type="NCBI Taxonomy" id="930990"/>
    <lineage>
        <taxon>Eukaryota</taxon>
        <taxon>Fungi</taxon>
        <taxon>Dikarya</taxon>
        <taxon>Basidiomycota</taxon>
        <taxon>Agaricomycotina</taxon>
        <taxon>Agaricomycetes</taxon>
        <taxon>Cantharellales</taxon>
        <taxon>Botryobasidiaceae</taxon>
        <taxon>Botryobasidium</taxon>
    </lineage>
</organism>
<name>A0A067MI34_BOTB1</name>
<accession>A0A067MI34</accession>
<dbReference type="AlphaFoldDB" id="A0A067MI34"/>
<evidence type="ECO:0000313" key="1">
    <source>
        <dbReference type="EMBL" id="KDQ15209.1"/>
    </source>
</evidence>
<evidence type="ECO:0000313" key="2">
    <source>
        <dbReference type="Proteomes" id="UP000027195"/>
    </source>
</evidence>
<dbReference type="Gene3D" id="3.80.10.10">
    <property type="entry name" value="Ribonuclease Inhibitor"/>
    <property type="match status" value="1"/>
</dbReference>
<protein>
    <recommendedName>
        <fullName evidence="3">F-box domain-containing protein</fullName>
    </recommendedName>
</protein>
<dbReference type="HOGENOM" id="CLU_506202_0_0_1"/>
<keyword evidence="2" id="KW-1185">Reference proteome</keyword>
<reference evidence="2" key="1">
    <citation type="journal article" date="2014" name="Proc. Natl. Acad. Sci. U.S.A.">
        <title>Extensive sampling of basidiomycete genomes demonstrates inadequacy of the white-rot/brown-rot paradigm for wood decay fungi.</title>
        <authorList>
            <person name="Riley R."/>
            <person name="Salamov A.A."/>
            <person name="Brown D.W."/>
            <person name="Nagy L.G."/>
            <person name="Floudas D."/>
            <person name="Held B.W."/>
            <person name="Levasseur A."/>
            <person name="Lombard V."/>
            <person name="Morin E."/>
            <person name="Otillar R."/>
            <person name="Lindquist E.A."/>
            <person name="Sun H."/>
            <person name="LaButti K.M."/>
            <person name="Schmutz J."/>
            <person name="Jabbour D."/>
            <person name="Luo H."/>
            <person name="Baker S.E."/>
            <person name="Pisabarro A.G."/>
            <person name="Walton J.D."/>
            <person name="Blanchette R.A."/>
            <person name="Henrissat B."/>
            <person name="Martin F."/>
            <person name="Cullen D."/>
            <person name="Hibbett D.S."/>
            <person name="Grigoriev I.V."/>
        </authorList>
    </citation>
    <scope>NUCLEOTIDE SEQUENCE [LARGE SCALE GENOMIC DNA]</scope>
    <source>
        <strain evidence="2">FD-172 SS1</strain>
    </source>
</reference>
<dbReference type="Proteomes" id="UP000027195">
    <property type="component" value="Unassembled WGS sequence"/>
</dbReference>
<gene>
    <name evidence="1" type="ORF">BOTBODRAFT_31879</name>
</gene>
<proteinExistence type="predicted"/>
<sequence length="538" mass="59022">MDTGSAVPPASPASRNSIALDPADPDAAAKAIGLLAASEGYLVDIIVAPGDTQYATVPDLDPIGELAEALQQASDRWKTLRIITSVEGAMWFFQSCAPTVVPNLEEFSLELLPTTPPFFFSSTYAMPILFHPTSNSIAVHLALRTHWVKFPSLFSSAITSLSLDLRPEEHKLTQLLDLLELCPNLRHLTMKAGCNSSRVFEDPAPPDRIVSLPRLITIVLDNLRHFSRLNCLNFSSSLQELVAYDFIWSLSNFTTLAATLPHCPLLLTVTLRGRDEKNTSALPVGLEPVPLPHAIKFDAEGTLKSEAFIERFHLPFVQDLRLTGLSSRAVSLLLENAPLVESVELVLFSPKISGTASEAPLIHSSLTSLTAHVMDTVRGIGEWELPALQYLSLSTNRTRAPPSIGSVLYAFLSANRSPLRVLHFYAMEVSGQGFISCLGMLRQLEEMRLIECRVTKEVLVQMSKSNTLPVLRRLYLVLRDTRSICLNDIIQLLRSRKKSGKPPLSGVVHFVDSRGVARKDIDVLTKSFGLDVTTGGLA</sequence>